<evidence type="ECO:0000256" key="3">
    <source>
        <dbReference type="SAM" id="Phobius"/>
    </source>
</evidence>
<dbReference type="PANTHER" id="PTHR10166">
    <property type="entry name" value="VOLTAGE-DEPENDENT CALCIUM CHANNEL SUBUNIT ALPHA-2/DELTA-RELATED"/>
    <property type="match status" value="1"/>
</dbReference>
<keyword evidence="3" id="KW-1133">Transmembrane helix</keyword>
<keyword evidence="3" id="KW-0472">Membrane</keyword>
<proteinExistence type="predicted"/>
<evidence type="ECO:0000259" key="4">
    <source>
        <dbReference type="PROSITE" id="PS50234"/>
    </source>
</evidence>
<comment type="caution">
    <text evidence="5">The sequence shown here is derived from an EMBL/GenBank/DDBJ whole genome shotgun (WGS) entry which is preliminary data.</text>
</comment>
<dbReference type="PANTHER" id="PTHR10166:SF66">
    <property type="entry name" value="VWFA AND CACHE DOMAIN-CONTAINING PROTEIN CG16868"/>
    <property type="match status" value="1"/>
</dbReference>
<evidence type="ECO:0000256" key="1">
    <source>
        <dbReference type="SAM" id="Coils"/>
    </source>
</evidence>
<dbReference type="AlphaFoldDB" id="A0A8S3SWN2"/>
<reference evidence="5" key="1">
    <citation type="submission" date="2021-03" db="EMBL/GenBank/DDBJ databases">
        <authorList>
            <person name="Bekaert M."/>
        </authorList>
    </citation>
    <scope>NUCLEOTIDE SEQUENCE</scope>
</reference>
<dbReference type="Proteomes" id="UP000683360">
    <property type="component" value="Unassembled WGS sequence"/>
</dbReference>
<dbReference type="GO" id="GO:0005245">
    <property type="term" value="F:voltage-gated calcium channel activity"/>
    <property type="evidence" value="ECO:0007669"/>
    <property type="project" value="TreeGrafter"/>
</dbReference>
<organism evidence="5 6">
    <name type="scientific">Mytilus edulis</name>
    <name type="common">Blue mussel</name>
    <dbReference type="NCBI Taxonomy" id="6550"/>
    <lineage>
        <taxon>Eukaryota</taxon>
        <taxon>Metazoa</taxon>
        <taxon>Spiralia</taxon>
        <taxon>Lophotrochozoa</taxon>
        <taxon>Mollusca</taxon>
        <taxon>Bivalvia</taxon>
        <taxon>Autobranchia</taxon>
        <taxon>Pteriomorphia</taxon>
        <taxon>Mytilida</taxon>
        <taxon>Mytiloidea</taxon>
        <taxon>Mytilidae</taxon>
        <taxon>Mytilinae</taxon>
        <taxon>Mytilus</taxon>
    </lineage>
</organism>
<feature type="region of interest" description="Disordered" evidence="2">
    <location>
        <begin position="986"/>
        <end position="1007"/>
    </location>
</feature>
<evidence type="ECO:0000256" key="2">
    <source>
        <dbReference type="SAM" id="MobiDB-lite"/>
    </source>
</evidence>
<sequence>MQDNTTKLQTIVLLRHKKIGVNFLQDQFDQFSYAQKADTGNETLKRIQSNLNTTLENLDRVLKNVKEKVVKVNKDSDTTGLQNCCDLPDNSLNYALKFQTKVDFKQACVTTPKIKTDNFKYPTDLISDTMKKDYQENKNVLWQHYSTTEGAFVLYPATKWKDCQYFDPRFTTPYASTASPSDKDVVIVMDTKAANNVIQTLKPNDRVGVVAFSQDALSPSGDTYHECYHSELAFATKENTGKLNGFVFSFNVWKFFNSPNDTVKVENRDRVILFITDGKSTSGNDPVQVISTENSKLQNKISIFTYLIGQDIQAKIQLRNMSEQTLHNSSFGPKQSEHFEHFDTSNLELFSVKLATFYDNLVAHSQSELKFTSPYVDSYSKIGLITSLCRPVYVAAGFHGVMCTDVKINELLSEIEYFSEEEYSYGFIIDGTGRVLMHPLLPNVAFVKSIEDPVLVDISVLERAPKAKLVIESMKSGGHGYLKFDKLFTKPRGKLVNDGSKDIKLKAHFHWGPIPQSNFSLCIVLVNESYSEIDELRRRATLAHSSVKFTPTAFENPFQFLDSDETAENVTKYEKYITSKVYGSNPGFKSTVRSSVWATYKAEQFWKQNQVSFVSWRWRQALGQPKTMYITTPYVDGWGSGIVLTFIHTLHKAGSGAVTATIAADFPLQYFNWFISEIYPACDDGNSCIILDNSGFIVMHPDFKQYTVESDFHEPKHITVKESGIAEVLTAKGVLSPAQCQDFSVNTNLQSYRVIMPIIFPGGLDFKDTNEKFEMKPVAGSNLFIIRFKSKSKASGTCSCDGSKSPDVVKCKKSCPCLCHIPIIYDICSNSYKNESARSPCSARIPDTSGKNEPDDTDGLKACYVPTCYKKTNKEDCYSEAECTWCEYTDIGQQIATPCCRLKEDCYFGKTKPDKEDTCEATPNQSKGIDSNEIIGIVIGSVVAVIILALVVLGVVKYFKIFDRTDEIDPYIDAIGDHELSQYTEKQESSGSELKGKANQNFYDGLH</sequence>
<dbReference type="Gene3D" id="3.30.450.20">
    <property type="entry name" value="PAS domain"/>
    <property type="match status" value="3"/>
</dbReference>
<name>A0A8S3SWN2_MYTED</name>
<evidence type="ECO:0000313" key="6">
    <source>
        <dbReference type="Proteomes" id="UP000683360"/>
    </source>
</evidence>
<dbReference type="GO" id="GO:0005891">
    <property type="term" value="C:voltage-gated calcium channel complex"/>
    <property type="evidence" value="ECO:0007669"/>
    <property type="project" value="TreeGrafter"/>
</dbReference>
<dbReference type="InterPro" id="IPR051173">
    <property type="entry name" value="Ca_channel_alpha-2/delta"/>
</dbReference>
<dbReference type="SUPFAM" id="SSF53300">
    <property type="entry name" value="vWA-like"/>
    <property type="match status" value="1"/>
</dbReference>
<feature type="coiled-coil region" evidence="1">
    <location>
        <begin position="44"/>
        <end position="75"/>
    </location>
</feature>
<protein>
    <recommendedName>
        <fullName evidence="4">VWFA domain-containing protein</fullName>
    </recommendedName>
</protein>
<dbReference type="InterPro" id="IPR002035">
    <property type="entry name" value="VWF_A"/>
</dbReference>
<dbReference type="Gene3D" id="3.40.50.410">
    <property type="entry name" value="von Willebrand factor, type A domain"/>
    <property type="match status" value="1"/>
</dbReference>
<dbReference type="PROSITE" id="PS50234">
    <property type="entry name" value="VWFA"/>
    <property type="match status" value="1"/>
</dbReference>
<dbReference type="InterPro" id="IPR036465">
    <property type="entry name" value="vWFA_dom_sf"/>
</dbReference>
<evidence type="ECO:0000313" key="5">
    <source>
        <dbReference type="EMBL" id="CAG2222551.1"/>
    </source>
</evidence>
<feature type="compositionally biased region" description="Polar residues" evidence="2">
    <location>
        <begin position="989"/>
        <end position="1007"/>
    </location>
</feature>
<keyword evidence="1" id="KW-0175">Coiled coil</keyword>
<dbReference type="EMBL" id="CAJPWZ010001754">
    <property type="protein sequence ID" value="CAG2222551.1"/>
    <property type="molecule type" value="Genomic_DNA"/>
</dbReference>
<gene>
    <name evidence="5" type="ORF">MEDL_35881</name>
</gene>
<feature type="transmembrane region" description="Helical" evidence="3">
    <location>
        <begin position="934"/>
        <end position="956"/>
    </location>
</feature>
<dbReference type="CDD" id="cd00198">
    <property type="entry name" value="vWFA"/>
    <property type="match status" value="1"/>
</dbReference>
<dbReference type="OrthoDB" id="10048172at2759"/>
<feature type="domain" description="VWFA" evidence="4">
    <location>
        <begin position="255"/>
        <end position="361"/>
    </location>
</feature>
<accession>A0A8S3SWN2</accession>
<keyword evidence="6" id="KW-1185">Reference proteome</keyword>
<keyword evidence="3" id="KW-0812">Transmembrane</keyword>